<dbReference type="SUPFAM" id="SSF51161">
    <property type="entry name" value="Trimeric LpxA-like enzymes"/>
    <property type="match status" value="1"/>
</dbReference>
<dbReference type="InterPro" id="IPR011004">
    <property type="entry name" value="Trimer_LpxA-like_sf"/>
</dbReference>
<proteinExistence type="predicted"/>
<dbReference type="OrthoDB" id="8927673at2"/>
<accession>A0A3G8H2C8</accession>
<evidence type="ECO:0008006" key="3">
    <source>
        <dbReference type="Google" id="ProtNLM"/>
    </source>
</evidence>
<evidence type="ECO:0000313" key="2">
    <source>
        <dbReference type="Proteomes" id="UP000270411"/>
    </source>
</evidence>
<dbReference type="RefSeq" id="WP_124684394.1">
    <property type="nucleotide sequence ID" value="NZ_CP033969.1"/>
</dbReference>
<reference evidence="2" key="1">
    <citation type="submission" date="2018-11" db="EMBL/GenBank/DDBJ databases">
        <title>FDA dAtabase for Regulatory Grade micrObial Sequences (FDA-ARGOS): Supporting development and validation of Infectious Disease Dx tests.</title>
        <authorList>
            <person name="Goldberg B."/>
            <person name="Campos J."/>
            <person name="Tallon L."/>
            <person name="Sadzewicz L."/>
            <person name="Zhao X."/>
            <person name="Vavikolanu K."/>
            <person name="Mehta A."/>
            <person name="Aluvathingal J."/>
            <person name="Nadendla S."/>
            <person name="Geyer C."/>
            <person name="Nandy P."/>
            <person name="Yan Y."/>
            <person name="Sichtig H."/>
        </authorList>
    </citation>
    <scope>NUCLEOTIDE SEQUENCE [LARGE SCALE GENOMIC DNA]</scope>
    <source>
        <strain evidence="2">FDAARGOS_614</strain>
    </source>
</reference>
<name>A0A3G8H2C8_9BURK</name>
<dbReference type="AlphaFoldDB" id="A0A3G8H2C8"/>
<dbReference type="Proteomes" id="UP000270411">
    <property type="component" value="Chromosome 1"/>
</dbReference>
<organism evidence="1 2">
    <name type="scientific">Cupriavidus pauculus</name>
    <dbReference type="NCBI Taxonomy" id="82633"/>
    <lineage>
        <taxon>Bacteria</taxon>
        <taxon>Pseudomonadati</taxon>
        <taxon>Pseudomonadota</taxon>
        <taxon>Betaproteobacteria</taxon>
        <taxon>Burkholderiales</taxon>
        <taxon>Burkholderiaceae</taxon>
        <taxon>Cupriavidus</taxon>
    </lineage>
</organism>
<dbReference type="KEGG" id="cpau:EHF44_15005"/>
<protein>
    <recommendedName>
        <fullName evidence="3">Polymer-forming cytoskeletal protein</fullName>
    </recommendedName>
</protein>
<gene>
    <name evidence="1" type="ORF">EHF44_15005</name>
</gene>
<sequence>MWPLLLAGLTLLVFTLPLMPAIIEWQRRSDIRPLAIDPDHTLDVAAVAAEFRAMVTRLKDFPAQADIDGATTSLGPISHVNGRFALDTTDTGAGQCHQTLVASDVLALPDSYTFTKAIYAHDGLLTGQDNVLESLMSDGVIVLGHGSALRRWAHARCLKIEPECSLQGPVCAQHAILVNGDCSFTSLRAPVIRFGGPALATADDGDGPVDPAPQTHTDAVQPLTPGDARDGRWFVTRDLTLPPGGSYEGDLIVHGSLWIGTGTQIVGSVKASGRITVAPHVRIDGALIAGGGIAIGGCSRITGPVAGEREIEVGPDCVFGSPARPTTVVASVLRVYPGTVAHGSVCALEDGRAIAPCVQPLINEPTP</sequence>
<dbReference type="EMBL" id="CP033969">
    <property type="protein sequence ID" value="AZG14637.1"/>
    <property type="molecule type" value="Genomic_DNA"/>
</dbReference>
<evidence type="ECO:0000313" key="1">
    <source>
        <dbReference type="EMBL" id="AZG14637.1"/>
    </source>
</evidence>